<gene>
    <name evidence="5" type="ORF">EQG79_28380</name>
</gene>
<name>A0A4Q2UCY9_9BACT</name>
<dbReference type="InterPro" id="IPR007657">
    <property type="entry name" value="Glycosyltransferase_61"/>
</dbReference>
<comment type="caution">
    <text evidence="5">The sequence shown here is derived from an EMBL/GenBank/DDBJ whole genome shotgun (WGS) entry which is preliminary data.</text>
</comment>
<dbReference type="Proteomes" id="UP000290407">
    <property type="component" value="Unassembled WGS sequence"/>
</dbReference>
<dbReference type="InterPro" id="IPR049625">
    <property type="entry name" value="Glyco_transf_61_cat"/>
</dbReference>
<dbReference type="RefSeq" id="WP_129606235.1">
    <property type="nucleotide sequence ID" value="NZ_SBLB01000012.1"/>
</dbReference>
<reference evidence="5 6" key="1">
    <citation type="submission" date="2019-01" db="EMBL/GenBank/DDBJ databases">
        <title>Spirosoma flava sp. nov., a propanil-degrading bacterium isolated from herbicide-contaminated soil.</title>
        <authorList>
            <person name="Zhang L."/>
            <person name="Jiang J.-D."/>
        </authorList>
    </citation>
    <scope>NUCLEOTIDE SEQUENCE [LARGE SCALE GENOMIC DNA]</scope>
    <source>
        <strain evidence="5 6">TY50</strain>
    </source>
</reference>
<evidence type="ECO:0000256" key="1">
    <source>
        <dbReference type="ARBA" id="ARBA00022676"/>
    </source>
</evidence>
<evidence type="ECO:0000256" key="2">
    <source>
        <dbReference type="ARBA" id="ARBA00022679"/>
    </source>
</evidence>
<feature type="domain" description="Glycosyltransferase 61 catalytic" evidence="4">
    <location>
        <begin position="191"/>
        <end position="335"/>
    </location>
</feature>
<evidence type="ECO:0000256" key="3">
    <source>
        <dbReference type="ARBA" id="ARBA00023180"/>
    </source>
</evidence>
<keyword evidence="1" id="KW-0328">Glycosyltransferase</keyword>
<dbReference type="PANTHER" id="PTHR20961">
    <property type="entry name" value="GLYCOSYLTRANSFERASE"/>
    <property type="match status" value="1"/>
</dbReference>
<accession>A0A4Q2UCY9</accession>
<keyword evidence="2 5" id="KW-0808">Transferase</keyword>
<dbReference type="AlphaFoldDB" id="A0A4Q2UCY9"/>
<evidence type="ECO:0000259" key="4">
    <source>
        <dbReference type="Pfam" id="PF04577"/>
    </source>
</evidence>
<evidence type="ECO:0000313" key="6">
    <source>
        <dbReference type="Proteomes" id="UP000290407"/>
    </source>
</evidence>
<keyword evidence="6" id="KW-1185">Reference proteome</keyword>
<dbReference type="GO" id="GO:0016757">
    <property type="term" value="F:glycosyltransferase activity"/>
    <property type="evidence" value="ECO:0007669"/>
    <property type="project" value="UniProtKB-KW"/>
</dbReference>
<keyword evidence="3" id="KW-0325">Glycoprotein</keyword>
<organism evidence="5 6">
    <name type="scientific">Spirosoma sordidisoli</name>
    <dbReference type="NCBI Taxonomy" id="2502893"/>
    <lineage>
        <taxon>Bacteria</taxon>
        <taxon>Pseudomonadati</taxon>
        <taxon>Bacteroidota</taxon>
        <taxon>Cytophagia</taxon>
        <taxon>Cytophagales</taxon>
        <taxon>Cytophagaceae</taxon>
        <taxon>Spirosoma</taxon>
    </lineage>
</organism>
<sequence>MNTPLPVRPTWLQAISRKLRRFPAKMGYLLVGKGSRWLYRRLGVQFLDKPQTAALLAPNERSTYPANRFSLSQVADLANPSKIYFKPTQDESEPVSVWVVGNADGAFWQLPYGSVRDSRHVLCTDINTDDFYRNVLHRTSRKQRNTKTLLAPWSHYLDGVVWGGYFDFVLLVLGKLCRMKEVLSAAEFNDALVAYPLFDTPYEREFLWLLGISVDRVVDSRKTHVQFEQCVLANTGHWFYPNKADIDALRRQILPKLPAPVGKRNRVYISRSGRRRIINESALIELLRSHDIEIIEDKPRTVAEQIAIYQNAEFIIGPHGASFVNILWCQPGTHLFELFAPTYYPDFYRNMAEQLGLQYSAYFHGPAGTGDWAKGLEDDIYVSVDELEQCLRKVFVNTLPLEN</sequence>
<protein>
    <submittedName>
        <fullName evidence="5">Glycosyltransferase family 61 protein</fullName>
    </submittedName>
</protein>
<proteinExistence type="predicted"/>
<evidence type="ECO:0000313" key="5">
    <source>
        <dbReference type="EMBL" id="RYC66754.1"/>
    </source>
</evidence>
<dbReference type="EMBL" id="SBLB01000012">
    <property type="protein sequence ID" value="RYC66754.1"/>
    <property type="molecule type" value="Genomic_DNA"/>
</dbReference>
<dbReference type="Pfam" id="PF04577">
    <property type="entry name" value="Glyco_transf_61"/>
    <property type="match status" value="1"/>
</dbReference>